<feature type="binding site" evidence="3">
    <location>
        <begin position="398"/>
        <end position="400"/>
    </location>
    <ligand>
        <name>L-glutamate</name>
        <dbReference type="ChEBI" id="CHEBI:29985"/>
    </ligand>
</feature>
<feature type="active site" description="Nucleophile" evidence="2">
    <location>
        <position position="380"/>
    </location>
</feature>
<evidence type="ECO:0000256" key="3">
    <source>
        <dbReference type="PIRSR" id="PIRSR600101-2"/>
    </source>
</evidence>
<keyword evidence="6" id="KW-1185">Reference proteome</keyword>
<dbReference type="InterPro" id="IPR043137">
    <property type="entry name" value="GGT_ssub_C"/>
</dbReference>
<feature type="binding site" evidence="3">
    <location>
        <position position="473"/>
    </location>
    <ligand>
        <name>L-glutamate</name>
        <dbReference type="ChEBI" id="CHEBI:29985"/>
    </ligand>
</feature>
<dbReference type="GO" id="GO:0036374">
    <property type="term" value="F:glutathione hydrolase activity"/>
    <property type="evidence" value="ECO:0007669"/>
    <property type="project" value="InterPro"/>
</dbReference>
<evidence type="ECO:0008006" key="7">
    <source>
        <dbReference type="Google" id="ProtNLM"/>
    </source>
</evidence>
<name>A0A653BGV7_CALMS</name>
<dbReference type="EMBL" id="CAACVG010000970">
    <property type="protein sequence ID" value="VEN34771.1"/>
    <property type="molecule type" value="Genomic_DNA"/>
</dbReference>
<feature type="signal peptide" evidence="4">
    <location>
        <begin position="1"/>
        <end position="23"/>
    </location>
</feature>
<dbReference type="OrthoDB" id="1081007at2759"/>
<dbReference type="InterPro" id="IPR029055">
    <property type="entry name" value="Ntn_hydrolases_N"/>
</dbReference>
<dbReference type="PANTHER" id="PTHR11686:SF72">
    <property type="entry name" value="GAMMA-GLUTAMYL TRANSPEPTIDASE, ISOFORM A"/>
    <property type="match status" value="1"/>
</dbReference>
<keyword evidence="1" id="KW-1202">Platelet aggregation activating toxin</keyword>
<dbReference type="InterPro" id="IPR043138">
    <property type="entry name" value="GGT_lsub"/>
</dbReference>
<dbReference type="GO" id="GO:0006751">
    <property type="term" value="P:glutathione catabolic process"/>
    <property type="evidence" value="ECO:0007669"/>
    <property type="project" value="InterPro"/>
</dbReference>
<dbReference type="PANTHER" id="PTHR11686">
    <property type="entry name" value="GAMMA GLUTAMYL TRANSPEPTIDASE"/>
    <property type="match status" value="1"/>
</dbReference>
<keyword evidence="1" id="KW-0800">Toxin</keyword>
<dbReference type="Gene3D" id="1.10.246.130">
    <property type="match status" value="1"/>
</dbReference>
<dbReference type="GO" id="GO:0005886">
    <property type="term" value="C:plasma membrane"/>
    <property type="evidence" value="ECO:0007669"/>
    <property type="project" value="TreeGrafter"/>
</dbReference>
<dbReference type="SUPFAM" id="SSF56235">
    <property type="entry name" value="N-terminal nucleophile aminohydrolases (Ntn hydrolases)"/>
    <property type="match status" value="1"/>
</dbReference>
<dbReference type="AlphaFoldDB" id="A0A653BGV7"/>
<dbReference type="InterPro" id="IPR000101">
    <property type="entry name" value="GGT_peptidase"/>
</dbReference>
<evidence type="ECO:0000256" key="4">
    <source>
        <dbReference type="SAM" id="SignalP"/>
    </source>
</evidence>
<dbReference type="PRINTS" id="PR01210">
    <property type="entry name" value="GGTRANSPTASE"/>
</dbReference>
<keyword evidence="1" id="KW-1199">Hemostasis impairing toxin</keyword>
<dbReference type="Proteomes" id="UP000410492">
    <property type="component" value="Unassembled WGS sequence"/>
</dbReference>
<gene>
    <name evidence="5" type="ORF">CALMAC_LOCUS859</name>
</gene>
<feature type="chain" id="PRO_5025024078" description="Gamma-glutamyltransferase" evidence="4">
    <location>
        <begin position="24"/>
        <end position="571"/>
    </location>
</feature>
<protein>
    <recommendedName>
        <fullName evidence="7">Gamma-glutamyltransferase</fullName>
    </recommendedName>
</protein>
<evidence type="ECO:0000256" key="2">
    <source>
        <dbReference type="PIRSR" id="PIRSR600101-1"/>
    </source>
</evidence>
<dbReference type="FunFam" id="3.60.20.40:FF:000001">
    <property type="entry name" value="Gamma-glutamyltranspeptidase 1"/>
    <property type="match status" value="1"/>
</dbReference>
<proteinExistence type="predicted"/>
<dbReference type="Pfam" id="PF01019">
    <property type="entry name" value="G_glu_transpept"/>
    <property type="match status" value="1"/>
</dbReference>
<feature type="binding site" evidence="3">
    <location>
        <position position="104"/>
    </location>
    <ligand>
        <name>L-glutamate</name>
        <dbReference type="ChEBI" id="CHEBI:29985"/>
    </ligand>
</feature>
<dbReference type="Gene3D" id="3.60.20.40">
    <property type="match status" value="1"/>
</dbReference>
<dbReference type="FunFam" id="1.10.246.130:FF:000001">
    <property type="entry name" value="Gamma-glutamyltransferase 5 isoform 1"/>
    <property type="match status" value="1"/>
</dbReference>
<feature type="binding site" evidence="3">
    <location>
        <begin position="450"/>
        <end position="451"/>
    </location>
    <ligand>
        <name>L-glutamate</name>
        <dbReference type="ChEBI" id="CHEBI:29985"/>
    </ligand>
</feature>
<feature type="binding site" evidence="3">
    <location>
        <position position="422"/>
    </location>
    <ligand>
        <name>L-glutamate</name>
        <dbReference type="ChEBI" id="CHEBI:29985"/>
    </ligand>
</feature>
<evidence type="ECO:0000313" key="6">
    <source>
        <dbReference type="Proteomes" id="UP000410492"/>
    </source>
</evidence>
<evidence type="ECO:0000313" key="5">
    <source>
        <dbReference type="EMBL" id="VEN34771.1"/>
    </source>
</evidence>
<keyword evidence="4" id="KW-0732">Signal</keyword>
<organism evidence="5 6">
    <name type="scientific">Callosobruchus maculatus</name>
    <name type="common">Southern cowpea weevil</name>
    <name type="synonym">Pulse bruchid</name>
    <dbReference type="NCBI Taxonomy" id="64391"/>
    <lineage>
        <taxon>Eukaryota</taxon>
        <taxon>Metazoa</taxon>
        <taxon>Ecdysozoa</taxon>
        <taxon>Arthropoda</taxon>
        <taxon>Hexapoda</taxon>
        <taxon>Insecta</taxon>
        <taxon>Pterygota</taxon>
        <taxon>Neoptera</taxon>
        <taxon>Endopterygota</taxon>
        <taxon>Coleoptera</taxon>
        <taxon>Polyphaga</taxon>
        <taxon>Cucujiformia</taxon>
        <taxon>Chrysomeloidea</taxon>
        <taxon>Chrysomelidae</taxon>
        <taxon>Bruchinae</taxon>
        <taxon>Bruchini</taxon>
        <taxon>Callosobruchus</taxon>
    </lineage>
</organism>
<evidence type="ECO:0000256" key="1">
    <source>
        <dbReference type="ARBA" id="ARBA00084097"/>
    </source>
</evidence>
<accession>A0A653BGV7</accession>
<sequence>MRLISSWTSVALVTLALPLYGLTLQNEESFERAGRRKGAVVANGKECAKVGTSIFERGGNVVEAAIATLFCDGVFRPMSVGIGGGFTLTMYNRTTGEIFALNSREKAPAAADEHMFDNLPGKASIEGGLAVAVPGELKGYWVLYETFGGNIPWKDLVQPSIDFCNDGIYLDGYSAHVLQIKKATIYKDPGLRSVFWNYEINDTYKEGDYVYRPKLARTLKVIAEEGGLALHDGSLTESFVEDIQKAGGIITVEDMNSYRPQWVTPIEAQINGQRFITMGAPAAGSVLIYILQILDGLLVDVDPNSVIATHRIIEAFKFGYGARTRLGDPYFYDKSHKEFESHMISKEFAKRAQAKMSDGTTSTDPLYYDAELSYQLDHGTAALLFLAENGDAISITSTVNFYFGAGFMGESTGIIPNDQMDDFSKPHGANGFGLASSPTNYIAPGKRPQSSMTPTIIVNQDGDVEMIIAAAGGSRITSTVATTIIRNLWFNLSLNESINEKRFHHQLSPMKIEMERDFAKETLLLEELELIGHTISLQEKGGSAVSAIRTHPYIVANSDGRRKSYVSYIEN</sequence>
<reference evidence="5 6" key="1">
    <citation type="submission" date="2019-01" db="EMBL/GenBank/DDBJ databases">
        <authorList>
            <person name="Sayadi A."/>
        </authorList>
    </citation>
    <scope>NUCLEOTIDE SEQUENCE [LARGE SCALE GENOMIC DNA]</scope>
</reference>